<dbReference type="AlphaFoldDB" id="A0A0N4XYG5"/>
<dbReference type="WBParaSite" id="NBR_0000812301-mRNA-1">
    <property type="protein sequence ID" value="NBR_0000812301-mRNA-1"/>
    <property type="gene ID" value="NBR_0000812301"/>
</dbReference>
<evidence type="ECO:0000313" key="2">
    <source>
        <dbReference type="EMBL" id="VDL71713.1"/>
    </source>
</evidence>
<dbReference type="Proteomes" id="UP000271162">
    <property type="component" value="Unassembled WGS sequence"/>
</dbReference>
<name>A0A0N4XYG5_NIPBR</name>
<reference evidence="4" key="1">
    <citation type="submission" date="2017-02" db="UniProtKB">
        <authorList>
            <consortium name="WormBaseParasite"/>
        </authorList>
    </citation>
    <scope>IDENTIFICATION</scope>
</reference>
<feature type="compositionally biased region" description="Acidic residues" evidence="1">
    <location>
        <begin position="1"/>
        <end position="22"/>
    </location>
</feature>
<feature type="region of interest" description="Disordered" evidence="1">
    <location>
        <begin position="1"/>
        <end position="100"/>
    </location>
</feature>
<keyword evidence="3" id="KW-1185">Reference proteome</keyword>
<organism evidence="4">
    <name type="scientific">Nippostrongylus brasiliensis</name>
    <name type="common">Rat hookworm</name>
    <dbReference type="NCBI Taxonomy" id="27835"/>
    <lineage>
        <taxon>Eukaryota</taxon>
        <taxon>Metazoa</taxon>
        <taxon>Ecdysozoa</taxon>
        <taxon>Nematoda</taxon>
        <taxon>Chromadorea</taxon>
        <taxon>Rhabditida</taxon>
        <taxon>Rhabditina</taxon>
        <taxon>Rhabditomorpha</taxon>
        <taxon>Strongyloidea</taxon>
        <taxon>Heligmosomidae</taxon>
        <taxon>Nippostrongylus</taxon>
    </lineage>
</organism>
<evidence type="ECO:0000313" key="3">
    <source>
        <dbReference type="Proteomes" id="UP000271162"/>
    </source>
</evidence>
<proteinExistence type="predicted"/>
<evidence type="ECO:0000313" key="4">
    <source>
        <dbReference type="WBParaSite" id="NBR_0000812301-mRNA-1"/>
    </source>
</evidence>
<reference evidence="2 3" key="2">
    <citation type="submission" date="2018-11" db="EMBL/GenBank/DDBJ databases">
        <authorList>
            <consortium name="Pathogen Informatics"/>
        </authorList>
    </citation>
    <scope>NUCLEOTIDE SEQUENCE [LARGE SCALE GENOMIC DNA]</scope>
</reference>
<evidence type="ECO:0000256" key="1">
    <source>
        <dbReference type="SAM" id="MobiDB-lite"/>
    </source>
</evidence>
<dbReference type="EMBL" id="UYSL01019966">
    <property type="protein sequence ID" value="VDL71713.1"/>
    <property type="molecule type" value="Genomic_DNA"/>
</dbReference>
<protein>
    <submittedName>
        <fullName evidence="2 4">Uncharacterized protein</fullName>
    </submittedName>
</protein>
<accession>A0A0N4XYG5</accession>
<gene>
    <name evidence="2" type="ORF">NBR_LOCUS8124</name>
</gene>
<sequence>MKMSDNVDEDDSGQRWDDDDDTCWQWSPEKETSTNSGLETDMIRTSIPGDGPERNLNAGISPNVPALGDDSSRSGGGDGPKKADLSVYTAQRVGSCLPKR</sequence>